<name>A0A2V4EKK9_LACHE</name>
<protein>
    <submittedName>
        <fullName evidence="5">Maltose ABC transporter permease</fullName>
    </submittedName>
</protein>
<evidence type="ECO:0000256" key="4">
    <source>
        <dbReference type="SAM" id="SignalP"/>
    </source>
</evidence>
<dbReference type="PROSITE" id="PS51257">
    <property type="entry name" value="PROKAR_LIPOPROTEIN"/>
    <property type="match status" value="1"/>
</dbReference>
<keyword evidence="2" id="KW-0813">Transport</keyword>
<dbReference type="Pfam" id="PF13416">
    <property type="entry name" value="SBP_bac_8"/>
    <property type="match status" value="1"/>
</dbReference>
<dbReference type="GO" id="GO:0015768">
    <property type="term" value="P:maltose transport"/>
    <property type="evidence" value="ECO:0007669"/>
    <property type="project" value="TreeGrafter"/>
</dbReference>
<comment type="caution">
    <text evidence="5">The sequence shown here is derived from an EMBL/GenBank/DDBJ whole genome shotgun (WGS) entry which is preliminary data.</text>
</comment>
<dbReference type="Gene3D" id="3.40.190.10">
    <property type="entry name" value="Periplasmic binding protein-like II"/>
    <property type="match status" value="2"/>
</dbReference>
<evidence type="ECO:0000313" key="5">
    <source>
        <dbReference type="EMBL" id="GFP00088.1"/>
    </source>
</evidence>
<reference evidence="5" key="1">
    <citation type="submission" date="2020-07" db="EMBL/GenBank/DDBJ databases">
        <title>Draft genome sequence of Lactobacillus helveticus strain H-8.</title>
        <authorList>
            <person name="Endo A."/>
            <person name="Maeno S."/>
            <person name="Kido Y."/>
        </authorList>
    </citation>
    <scope>NUCLEOTIDE SEQUENCE</scope>
    <source>
        <strain evidence="5">H-8</strain>
    </source>
</reference>
<gene>
    <name evidence="5" type="ORF">LHEH8_18430</name>
</gene>
<accession>A0A2V4EKK9</accession>
<dbReference type="GO" id="GO:1901982">
    <property type="term" value="F:maltose binding"/>
    <property type="evidence" value="ECO:0007669"/>
    <property type="project" value="TreeGrafter"/>
</dbReference>
<dbReference type="PANTHER" id="PTHR30061">
    <property type="entry name" value="MALTOSE-BINDING PERIPLASMIC PROTEIN"/>
    <property type="match status" value="1"/>
</dbReference>
<proteinExistence type="inferred from homology"/>
<organism evidence="5 6">
    <name type="scientific">Lactobacillus helveticus</name>
    <name type="common">Lactobacillus suntoryeus</name>
    <dbReference type="NCBI Taxonomy" id="1587"/>
    <lineage>
        <taxon>Bacteria</taxon>
        <taxon>Bacillati</taxon>
        <taxon>Bacillota</taxon>
        <taxon>Bacilli</taxon>
        <taxon>Lactobacillales</taxon>
        <taxon>Lactobacillaceae</taxon>
        <taxon>Lactobacillus</taxon>
    </lineage>
</organism>
<evidence type="ECO:0000313" key="6">
    <source>
        <dbReference type="Proteomes" id="UP000618094"/>
    </source>
</evidence>
<dbReference type="PANTHER" id="PTHR30061:SF50">
    <property type="entry name" value="MALTOSE_MALTODEXTRIN-BINDING PERIPLASMIC PROTEIN"/>
    <property type="match status" value="1"/>
</dbReference>
<feature type="chain" id="PRO_5041067810" evidence="4">
    <location>
        <begin position="23"/>
        <end position="406"/>
    </location>
</feature>
<evidence type="ECO:0000256" key="2">
    <source>
        <dbReference type="ARBA" id="ARBA00022448"/>
    </source>
</evidence>
<dbReference type="GO" id="GO:0055052">
    <property type="term" value="C:ATP-binding cassette (ABC) transporter complex, substrate-binding subunit-containing"/>
    <property type="evidence" value="ECO:0007669"/>
    <property type="project" value="TreeGrafter"/>
</dbReference>
<dbReference type="GO" id="GO:0042956">
    <property type="term" value="P:maltodextrin transmembrane transport"/>
    <property type="evidence" value="ECO:0007669"/>
    <property type="project" value="TreeGrafter"/>
</dbReference>
<dbReference type="EMBL" id="BLYO01000354">
    <property type="protein sequence ID" value="GFP00088.1"/>
    <property type="molecule type" value="Genomic_DNA"/>
</dbReference>
<evidence type="ECO:0000256" key="3">
    <source>
        <dbReference type="ARBA" id="ARBA00022729"/>
    </source>
</evidence>
<dbReference type="InterPro" id="IPR006059">
    <property type="entry name" value="SBP"/>
</dbReference>
<comment type="similarity">
    <text evidence="1">Belongs to the bacterial solute-binding protein 1 family.</text>
</comment>
<dbReference type="SUPFAM" id="SSF53850">
    <property type="entry name" value="Periplasmic binding protein-like II"/>
    <property type="match status" value="1"/>
</dbReference>
<dbReference type="RefSeq" id="WP_035516242.1">
    <property type="nucleotide sequence ID" value="NZ_BLYO01000354.1"/>
</dbReference>
<feature type="signal peptide" evidence="4">
    <location>
        <begin position="1"/>
        <end position="22"/>
    </location>
</feature>
<dbReference type="Proteomes" id="UP000618094">
    <property type="component" value="Unassembled WGS sequence"/>
</dbReference>
<evidence type="ECO:0000256" key="1">
    <source>
        <dbReference type="ARBA" id="ARBA00008520"/>
    </source>
</evidence>
<dbReference type="AlphaFoldDB" id="A0A2V4EKK9"/>
<sequence length="406" mass="44206">MSMWKKLLMVSTVALTAVTLGACGNNQSSTSSSNNNSNKPLTLWVATDYVPWYKTSVKEFEKKHPNIKVKVAPSPNGTANAKTDVGKDPTKAADVFAVPHDQLGQMASSGYINPVSPKDTQNIKNNDIAVAYKAASWKGKVYGYPYTSDINFLYYNKSKLSANDVKDWDTLTKKGVVATDFSNAYNIWPIMFSAGTKLFGDNGEDVKGSTMDSQAGVNGLKWVAAQKDNKGVMQTSNALNQLKLNHAQAILDGPWDATNIRRILGKNFAVAPFPKATVGGKQVQMKAFLGIGCFAINSRTKNPKGAAELANFLTSKEQQLVVHKKTGETPVNKAAEQTPAVKNDEVADAVMTMSQPSHSVIMPKLPQITVFWNESAPLLSGVYDHKVKPDQYRAKLAKLQKDISKK</sequence>
<keyword evidence="3 4" id="KW-0732">Signal</keyword>